<feature type="region of interest" description="Disordered" evidence="6">
    <location>
        <begin position="149"/>
        <end position="172"/>
    </location>
</feature>
<keyword evidence="10" id="KW-1185">Reference proteome</keyword>
<dbReference type="Gene3D" id="1.10.10.60">
    <property type="entry name" value="Homeodomain-like"/>
    <property type="match status" value="1"/>
</dbReference>
<dbReference type="Proteomes" id="UP000288429">
    <property type="component" value="Unassembled WGS sequence"/>
</dbReference>
<evidence type="ECO:0000256" key="3">
    <source>
        <dbReference type="ARBA" id="ARBA00023242"/>
    </source>
</evidence>
<gene>
    <name evidence="9" type="ORF">CDV31_003677</name>
</gene>
<evidence type="ECO:0008006" key="11">
    <source>
        <dbReference type="Google" id="ProtNLM"/>
    </source>
</evidence>
<feature type="compositionally biased region" description="Polar residues" evidence="6">
    <location>
        <begin position="149"/>
        <end position="159"/>
    </location>
</feature>
<proteinExistence type="predicted"/>
<dbReference type="PROSITE" id="PS00028">
    <property type="entry name" value="ZINC_FINGER_C2H2_1"/>
    <property type="match status" value="1"/>
</dbReference>
<dbReference type="Pfam" id="PF05920">
    <property type="entry name" value="Homeobox_KN"/>
    <property type="match status" value="1"/>
</dbReference>
<feature type="compositionally biased region" description="Low complexity" evidence="6">
    <location>
        <begin position="314"/>
        <end position="337"/>
    </location>
</feature>
<dbReference type="PROSITE" id="PS50157">
    <property type="entry name" value="ZINC_FINGER_C2H2_2"/>
    <property type="match status" value="1"/>
</dbReference>
<evidence type="ECO:0000313" key="10">
    <source>
        <dbReference type="Proteomes" id="UP000288429"/>
    </source>
</evidence>
<accession>A0A428UT00</accession>
<dbReference type="InterPro" id="IPR008422">
    <property type="entry name" value="KN_HD"/>
</dbReference>
<keyword evidence="2 5" id="KW-0371">Homeobox</keyword>
<reference evidence="9 10" key="1">
    <citation type="submission" date="2017-06" db="EMBL/GenBank/DDBJ databases">
        <title>Cmopartive genomic analysis of Ambrosia Fusariam Clade fungi.</title>
        <authorList>
            <person name="Stajich J.E."/>
            <person name="Carrillo J."/>
            <person name="Kijimoto T."/>
            <person name="Eskalen A."/>
            <person name="O'Donnell K."/>
            <person name="Kasson M."/>
        </authorList>
    </citation>
    <scope>NUCLEOTIDE SEQUENCE [LARGE SCALE GENOMIC DNA]</scope>
    <source>
        <strain evidence="9 10">NRRL 20438</strain>
    </source>
</reference>
<dbReference type="GO" id="GO:0006355">
    <property type="term" value="P:regulation of DNA-templated transcription"/>
    <property type="evidence" value="ECO:0007669"/>
    <property type="project" value="InterPro"/>
</dbReference>
<feature type="DNA-binding region" description="Homeobox" evidence="5">
    <location>
        <begin position="167"/>
        <end position="229"/>
    </location>
</feature>
<name>A0A428UT00_9HYPO</name>
<dbReference type="SMART" id="SM00355">
    <property type="entry name" value="ZnF_C2H2"/>
    <property type="match status" value="3"/>
</dbReference>
<comment type="subcellular location">
    <subcellularLocation>
        <location evidence="5">Nucleus</location>
    </subcellularLocation>
</comment>
<dbReference type="InterPro" id="IPR050224">
    <property type="entry name" value="TALE_homeobox"/>
</dbReference>
<comment type="caution">
    <text evidence="9">The sequence shown here is derived from an EMBL/GenBank/DDBJ whole genome shotgun (WGS) entry which is preliminary data.</text>
</comment>
<keyword evidence="4" id="KW-0862">Zinc</keyword>
<dbReference type="SUPFAM" id="SSF46689">
    <property type="entry name" value="Homeodomain-like"/>
    <property type="match status" value="1"/>
</dbReference>
<dbReference type="SMART" id="SM00389">
    <property type="entry name" value="HOX"/>
    <property type="match status" value="1"/>
</dbReference>
<feature type="compositionally biased region" description="Basic residues" evidence="6">
    <location>
        <begin position="346"/>
        <end position="359"/>
    </location>
</feature>
<organism evidence="9 10">
    <name type="scientific">Fusarium ambrosium</name>
    <dbReference type="NCBI Taxonomy" id="131363"/>
    <lineage>
        <taxon>Eukaryota</taxon>
        <taxon>Fungi</taxon>
        <taxon>Dikarya</taxon>
        <taxon>Ascomycota</taxon>
        <taxon>Pezizomycotina</taxon>
        <taxon>Sordariomycetes</taxon>
        <taxon>Hypocreomycetidae</taxon>
        <taxon>Hypocreales</taxon>
        <taxon>Nectriaceae</taxon>
        <taxon>Fusarium</taxon>
        <taxon>Fusarium solani species complex</taxon>
    </lineage>
</organism>
<keyword evidence="3 5" id="KW-0539">Nucleus</keyword>
<evidence type="ECO:0000256" key="4">
    <source>
        <dbReference type="PROSITE-ProRule" id="PRU00042"/>
    </source>
</evidence>
<keyword evidence="4" id="KW-0479">Metal-binding</keyword>
<feature type="region of interest" description="Disordered" evidence="6">
    <location>
        <begin position="290"/>
        <end position="366"/>
    </location>
</feature>
<feature type="domain" description="C2H2-type" evidence="8">
    <location>
        <begin position="371"/>
        <end position="394"/>
    </location>
</feature>
<dbReference type="GO" id="GO:0005634">
    <property type="term" value="C:nucleus"/>
    <property type="evidence" value="ECO:0007669"/>
    <property type="project" value="UniProtKB-SubCell"/>
</dbReference>
<dbReference type="GO" id="GO:0003677">
    <property type="term" value="F:DNA binding"/>
    <property type="evidence" value="ECO:0007669"/>
    <property type="project" value="UniProtKB-UniRule"/>
</dbReference>
<dbReference type="EMBL" id="NIZV01000033">
    <property type="protein sequence ID" value="RSM17428.1"/>
    <property type="molecule type" value="Genomic_DNA"/>
</dbReference>
<feature type="region of interest" description="Disordered" evidence="6">
    <location>
        <begin position="232"/>
        <end position="275"/>
    </location>
</feature>
<keyword evidence="4" id="KW-0863">Zinc-finger</keyword>
<evidence type="ECO:0000313" key="9">
    <source>
        <dbReference type="EMBL" id="RSM17428.1"/>
    </source>
</evidence>
<dbReference type="GO" id="GO:0008270">
    <property type="term" value="F:zinc ion binding"/>
    <property type="evidence" value="ECO:0007669"/>
    <property type="project" value="UniProtKB-KW"/>
</dbReference>
<keyword evidence="1 5" id="KW-0238">DNA-binding</keyword>
<evidence type="ECO:0000259" key="8">
    <source>
        <dbReference type="PROSITE" id="PS50157"/>
    </source>
</evidence>
<dbReference type="InterPro" id="IPR009057">
    <property type="entry name" value="Homeodomain-like_sf"/>
</dbReference>
<evidence type="ECO:0000256" key="5">
    <source>
        <dbReference type="PROSITE-ProRule" id="PRU00108"/>
    </source>
</evidence>
<evidence type="ECO:0000259" key="7">
    <source>
        <dbReference type="PROSITE" id="PS50071"/>
    </source>
</evidence>
<dbReference type="PROSITE" id="PS50071">
    <property type="entry name" value="HOMEOBOX_2"/>
    <property type="match status" value="1"/>
</dbReference>
<protein>
    <recommendedName>
        <fullName evidence="11">Homeobox domain-containing protein</fullName>
    </recommendedName>
</protein>
<feature type="region of interest" description="Disordered" evidence="6">
    <location>
        <begin position="816"/>
        <end position="838"/>
    </location>
</feature>
<sequence length="941" mass="106105">MLSFFSMNLLLWEQRVHEKPAKSIGQEDPGYFFMASHETSNHDLDRGLWSFDLLNDEFTFPARDNAADNAGPDLLQASPGDGSDDAWWAPLPAELDIGFQEPVILGENGQHLNDFTSLLSLTNDTSPSSSSFAHPHQLEQNPALSLSEACQTTHPTTSPDVDDAATPPKIGTRFTRESIRILKSWLAAHKDSPYPDEGQKRRLQERTGLNRTQLMNWLANARRRNKSLGLRTASTQQFEQPRPISIPRPPTPAFRDGSSLNPLERWVESPPEHEPASAFDIARAVASNSSLADDSAGSPSFDPSGYPHGTPSAGSVDTSRSSGGSFSSANSYGSQSSLKTFEPFRHSRSRRRKRFKRSGPRTPLSAAGKTFQCTFCTETFGRKYDWQRHENSLHLPLERWICAPTGPCRPNPTNDNLESCVFCGLADPSDQHIDSHHYSECQDRAPEERTFNRKDHLRQHLRLFHNVSYSEWSMQQWRVPTPDIRSKCGFCHRTMTTWEERADHLANHFKLGKTMADWDGDWGFDLSILQIIENAIPPYIIETERHTPFPFQGSRAPVETPRSAYELIKLELAYFMQKYFDKNGNMPTIETMQLEACRIILASKTGAEQEKTQASWLQDLILSNKDLFQKARLGSVRSSNESRLSSMKINGKKDMFEGCAFESQLQDFVRARNSENPVTDLELQQEACRIVVHIEKISLTPSDFIATWLARLIHSSTDWLSHFRQRMDMPQASEVGAQETKLSSAFQDYAQLDLIRDTQTRSSPDLDMEMGDLSPPTLGMPCKVRPQTEADFWLSAFHSFPEPTKHAPVQTTAAILPDPASSDDKTGGVSNSEVMQRSSDQQSLLDARAIMMKTNGFFLGGPNFYRWIAEELHRWAIATMSPHNPAQHVPTDEEIQHYARWIAYNDGDPLNQTMADSPYWLAHFKRKTGIADLESGAKGPQ</sequence>
<dbReference type="CDD" id="cd00086">
    <property type="entry name" value="homeodomain"/>
    <property type="match status" value="1"/>
</dbReference>
<dbReference type="AlphaFoldDB" id="A0A428UT00"/>
<evidence type="ECO:0000256" key="6">
    <source>
        <dbReference type="SAM" id="MobiDB-lite"/>
    </source>
</evidence>
<evidence type="ECO:0000256" key="2">
    <source>
        <dbReference type="ARBA" id="ARBA00023155"/>
    </source>
</evidence>
<feature type="compositionally biased region" description="Polar residues" evidence="6">
    <location>
        <begin position="828"/>
        <end position="838"/>
    </location>
</feature>
<dbReference type="PANTHER" id="PTHR11850">
    <property type="entry name" value="HOMEOBOX PROTEIN TRANSCRIPTION FACTORS"/>
    <property type="match status" value="1"/>
</dbReference>
<dbReference type="InterPro" id="IPR001356">
    <property type="entry name" value="HD"/>
</dbReference>
<feature type="compositionally biased region" description="Basic and acidic residues" evidence="6">
    <location>
        <begin position="265"/>
        <end position="275"/>
    </location>
</feature>
<evidence type="ECO:0000256" key="1">
    <source>
        <dbReference type="ARBA" id="ARBA00023125"/>
    </source>
</evidence>
<dbReference type="InterPro" id="IPR013087">
    <property type="entry name" value="Znf_C2H2_type"/>
</dbReference>
<feature type="domain" description="Homeobox" evidence="7">
    <location>
        <begin position="165"/>
        <end position="228"/>
    </location>
</feature>